<dbReference type="EMBL" id="FOSV01000041">
    <property type="protein sequence ID" value="SFM04633.1"/>
    <property type="molecule type" value="Genomic_DNA"/>
</dbReference>
<organism evidence="2 3">
    <name type="scientific">Methylorubrum salsuginis</name>
    <dbReference type="NCBI Taxonomy" id="414703"/>
    <lineage>
        <taxon>Bacteria</taxon>
        <taxon>Pseudomonadati</taxon>
        <taxon>Pseudomonadota</taxon>
        <taxon>Alphaproteobacteria</taxon>
        <taxon>Hyphomicrobiales</taxon>
        <taxon>Methylobacteriaceae</taxon>
        <taxon>Methylorubrum</taxon>
    </lineage>
</organism>
<proteinExistence type="predicted"/>
<dbReference type="Proteomes" id="UP000198804">
    <property type="component" value="Unassembled WGS sequence"/>
</dbReference>
<keyword evidence="3" id="KW-1185">Reference proteome</keyword>
<gene>
    <name evidence="2" type="ORF">SAMN04488125_1413</name>
</gene>
<protein>
    <submittedName>
        <fullName evidence="2">Uncharacterized protein</fullName>
    </submittedName>
</protein>
<name>A0A1I4MNG5_9HYPH</name>
<accession>A0A1I4MNG5</accession>
<sequence>MQVDVAVSSVPDIGSAVANLRWIGILRVVGAALVALGVGLELVGEVLGHPSEQTLRSAREAEIASLTMQVEELRRVAGDGLSAQRNYAGADRPTVSAPAQEPGRSDRRPVALALEPEGSGDRAGALSDDVESGSVNDSTP</sequence>
<dbReference type="AlphaFoldDB" id="A0A1I4MNG5"/>
<evidence type="ECO:0000313" key="2">
    <source>
        <dbReference type="EMBL" id="SFM04633.1"/>
    </source>
</evidence>
<reference evidence="3" key="1">
    <citation type="submission" date="2016-10" db="EMBL/GenBank/DDBJ databases">
        <authorList>
            <person name="Varghese N."/>
            <person name="Submissions S."/>
        </authorList>
    </citation>
    <scope>NUCLEOTIDE SEQUENCE [LARGE SCALE GENOMIC DNA]</scope>
    <source>
        <strain evidence="3">CGMCC 1.6474</strain>
    </source>
</reference>
<evidence type="ECO:0000256" key="1">
    <source>
        <dbReference type="SAM" id="MobiDB-lite"/>
    </source>
</evidence>
<evidence type="ECO:0000313" key="3">
    <source>
        <dbReference type="Proteomes" id="UP000198804"/>
    </source>
</evidence>
<feature type="region of interest" description="Disordered" evidence="1">
    <location>
        <begin position="84"/>
        <end position="140"/>
    </location>
</feature>